<evidence type="ECO:0000256" key="2">
    <source>
        <dbReference type="SAM" id="MobiDB-lite"/>
    </source>
</evidence>
<dbReference type="InterPro" id="IPR001932">
    <property type="entry name" value="PPM-type_phosphatase-like_dom"/>
</dbReference>
<feature type="domain" description="PPM-type phosphatase" evidence="3">
    <location>
        <begin position="2"/>
        <end position="91"/>
    </location>
</feature>
<dbReference type="InterPro" id="IPR052016">
    <property type="entry name" value="Bact_Sigma-Reg"/>
</dbReference>
<feature type="non-terminal residue" evidence="4">
    <location>
        <position position="1"/>
    </location>
</feature>
<dbReference type="Proteomes" id="UP001596972">
    <property type="component" value="Unassembled WGS sequence"/>
</dbReference>
<proteinExistence type="predicted"/>
<comment type="caution">
    <text evidence="4">The sequence shown here is derived from an EMBL/GenBank/DDBJ whole genome shotgun (WGS) entry which is preliminary data.</text>
</comment>
<evidence type="ECO:0000313" key="4">
    <source>
        <dbReference type="EMBL" id="MFD0906155.1"/>
    </source>
</evidence>
<accession>A0ABW3F2V7</accession>
<dbReference type="PANTHER" id="PTHR43156">
    <property type="entry name" value="STAGE II SPORULATION PROTEIN E-RELATED"/>
    <property type="match status" value="1"/>
</dbReference>
<dbReference type="PANTHER" id="PTHR43156:SF2">
    <property type="entry name" value="STAGE II SPORULATION PROTEIN E"/>
    <property type="match status" value="1"/>
</dbReference>
<keyword evidence="5" id="KW-1185">Reference proteome</keyword>
<dbReference type="Gene3D" id="3.60.40.10">
    <property type="entry name" value="PPM-type phosphatase domain"/>
    <property type="match status" value="1"/>
</dbReference>
<evidence type="ECO:0000256" key="1">
    <source>
        <dbReference type="ARBA" id="ARBA00022801"/>
    </source>
</evidence>
<dbReference type="RefSeq" id="WP_378307734.1">
    <property type="nucleotide sequence ID" value="NZ_JBHTJA010000245.1"/>
</dbReference>
<dbReference type="EMBL" id="JBHTJA010000245">
    <property type="protein sequence ID" value="MFD0906155.1"/>
    <property type="molecule type" value="Genomic_DNA"/>
</dbReference>
<reference evidence="5" key="1">
    <citation type="journal article" date="2019" name="Int. J. Syst. Evol. Microbiol.">
        <title>The Global Catalogue of Microorganisms (GCM) 10K type strain sequencing project: providing services to taxonomists for standard genome sequencing and annotation.</title>
        <authorList>
            <consortium name="The Broad Institute Genomics Platform"/>
            <consortium name="The Broad Institute Genome Sequencing Center for Infectious Disease"/>
            <person name="Wu L."/>
            <person name="Ma J."/>
        </authorList>
    </citation>
    <scope>NUCLEOTIDE SEQUENCE [LARGE SCALE GENOMIC DNA]</scope>
    <source>
        <strain evidence="5">JCM 31202</strain>
    </source>
</reference>
<gene>
    <name evidence="4" type="ORF">ACFQ11_37685</name>
</gene>
<keyword evidence="1" id="KW-0378">Hydrolase</keyword>
<sequence>LESPGGEPLGVPGAPRPDGAEARLHRGDLLLLYTDGLVARRGRDPADGLAMLCAAAAERHAAPPDAVVDHVLRSLGAANPDDDICLLAARVT</sequence>
<evidence type="ECO:0000259" key="3">
    <source>
        <dbReference type="Pfam" id="PF07228"/>
    </source>
</evidence>
<organism evidence="4 5">
    <name type="scientific">Actinomadura sediminis</name>
    <dbReference type="NCBI Taxonomy" id="1038904"/>
    <lineage>
        <taxon>Bacteria</taxon>
        <taxon>Bacillati</taxon>
        <taxon>Actinomycetota</taxon>
        <taxon>Actinomycetes</taxon>
        <taxon>Streptosporangiales</taxon>
        <taxon>Thermomonosporaceae</taxon>
        <taxon>Actinomadura</taxon>
    </lineage>
</organism>
<evidence type="ECO:0000313" key="5">
    <source>
        <dbReference type="Proteomes" id="UP001596972"/>
    </source>
</evidence>
<protein>
    <submittedName>
        <fullName evidence="4">SpoIIE family protein phosphatase</fullName>
    </submittedName>
</protein>
<feature type="region of interest" description="Disordered" evidence="2">
    <location>
        <begin position="1"/>
        <end position="21"/>
    </location>
</feature>
<name>A0ABW3F2V7_9ACTN</name>
<dbReference type="InterPro" id="IPR036457">
    <property type="entry name" value="PPM-type-like_dom_sf"/>
</dbReference>
<dbReference type="Pfam" id="PF07228">
    <property type="entry name" value="SpoIIE"/>
    <property type="match status" value="1"/>
</dbReference>